<dbReference type="Pfam" id="PF08494">
    <property type="entry name" value="DEAD_assoc"/>
    <property type="match status" value="1"/>
</dbReference>
<dbReference type="InterPro" id="IPR026362">
    <property type="entry name" value="DEXH_lig_assoc"/>
</dbReference>
<dbReference type="Pfam" id="PF00270">
    <property type="entry name" value="DEAD"/>
    <property type="match status" value="1"/>
</dbReference>
<dbReference type="InterPro" id="IPR017170">
    <property type="entry name" value="Lhr-like"/>
</dbReference>
<dbReference type="PROSITE" id="PS51192">
    <property type="entry name" value="HELICASE_ATP_BIND_1"/>
    <property type="match status" value="1"/>
</dbReference>
<evidence type="ECO:0000256" key="5">
    <source>
        <dbReference type="ARBA" id="ARBA00022840"/>
    </source>
</evidence>
<keyword evidence="4" id="KW-0347">Helicase</keyword>
<dbReference type="PIRSF" id="PIRSF037307">
    <property type="entry name" value="Lhr-like_helic_prd"/>
    <property type="match status" value="1"/>
</dbReference>
<keyword evidence="3" id="KW-0378">Hydrolase</keyword>
<dbReference type="Proteomes" id="UP000273982">
    <property type="component" value="Chromosome"/>
</dbReference>
<dbReference type="GO" id="GO:0016874">
    <property type="term" value="F:ligase activity"/>
    <property type="evidence" value="ECO:0007669"/>
    <property type="project" value="UniProtKB-KW"/>
</dbReference>
<dbReference type="EMBL" id="CP034086">
    <property type="protein sequence ID" value="AZG75529.1"/>
    <property type="molecule type" value="Genomic_DNA"/>
</dbReference>
<keyword evidence="12" id="KW-0436">Ligase</keyword>
<dbReference type="GO" id="GO:0016887">
    <property type="term" value="F:ATP hydrolysis activity"/>
    <property type="evidence" value="ECO:0007669"/>
    <property type="project" value="TreeGrafter"/>
</dbReference>
<evidence type="ECO:0000256" key="2">
    <source>
        <dbReference type="ARBA" id="ARBA00022763"/>
    </source>
</evidence>
<keyword evidence="1" id="KW-0547">Nucleotide-binding</keyword>
<dbReference type="SMART" id="SM00490">
    <property type="entry name" value="HELICc"/>
    <property type="match status" value="1"/>
</dbReference>
<reference evidence="12 13" key="1">
    <citation type="submission" date="2018-11" db="EMBL/GenBank/DDBJ databases">
        <title>Genome squencing of methanotrophic bacteria isolated from alkaline groundwater in Korea.</title>
        <authorList>
            <person name="Nguyen L.N."/>
        </authorList>
    </citation>
    <scope>NUCLEOTIDE SEQUENCE [LARGE SCALE GENOMIC DNA]</scope>
    <source>
        <strain evidence="12 13">GW6</strain>
    </source>
</reference>
<evidence type="ECO:0000256" key="9">
    <source>
        <dbReference type="ARBA" id="ARBA00093467"/>
    </source>
</evidence>
<dbReference type="PANTHER" id="PTHR47962:SF3">
    <property type="entry name" value="LARGE ATP-DEPENDENT HELICASE-RELATED PROTEIN"/>
    <property type="match status" value="1"/>
</dbReference>
<dbReference type="GO" id="GO:0005524">
    <property type="term" value="F:ATP binding"/>
    <property type="evidence" value="ECO:0007669"/>
    <property type="project" value="UniProtKB-KW"/>
</dbReference>
<dbReference type="GO" id="GO:0006281">
    <property type="term" value="P:DNA repair"/>
    <property type="evidence" value="ECO:0007669"/>
    <property type="project" value="UniProtKB-KW"/>
</dbReference>
<evidence type="ECO:0000256" key="8">
    <source>
        <dbReference type="ARBA" id="ARBA00023235"/>
    </source>
</evidence>
<dbReference type="GO" id="GO:0003677">
    <property type="term" value="F:DNA binding"/>
    <property type="evidence" value="ECO:0007669"/>
    <property type="project" value="UniProtKB-KW"/>
</dbReference>
<dbReference type="NCBIfam" id="TIGR04121">
    <property type="entry name" value="DEXH_lig_assoc"/>
    <property type="match status" value="1"/>
</dbReference>
<keyword evidence="7" id="KW-0234">DNA repair</keyword>
<evidence type="ECO:0000313" key="12">
    <source>
        <dbReference type="EMBL" id="AZG75529.1"/>
    </source>
</evidence>
<accession>A0A3G8M0P9</accession>
<evidence type="ECO:0000256" key="6">
    <source>
        <dbReference type="ARBA" id="ARBA00023125"/>
    </source>
</evidence>
<protein>
    <submittedName>
        <fullName evidence="12">Ligase-associated DNA damage response DEXH box helicase</fullName>
    </submittedName>
</protein>
<gene>
    <name evidence="12" type="ORF">EHO51_01540</name>
</gene>
<dbReference type="InterPro" id="IPR013701">
    <property type="entry name" value="Lhr-like_DEAD/DEAH_assoc"/>
</dbReference>
<dbReference type="GO" id="GO:0004386">
    <property type="term" value="F:helicase activity"/>
    <property type="evidence" value="ECO:0007669"/>
    <property type="project" value="UniProtKB-KW"/>
</dbReference>
<comment type="similarity">
    <text evidence="9">Belongs to the Lhr helicase family. Lhr-Core subfamily.</text>
</comment>
<evidence type="ECO:0000256" key="3">
    <source>
        <dbReference type="ARBA" id="ARBA00022801"/>
    </source>
</evidence>
<feature type="domain" description="Helicase ATP-binding" evidence="10">
    <location>
        <begin position="30"/>
        <end position="213"/>
    </location>
</feature>
<evidence type="ECO:0000256" key="1">
    <source>
        <dbReference type="ARBA" id="ARBA00022741"/>
    </source>
</evidence>
<dbReference type="Gene3D" id="3.40.50.300">
    <property type="entry name" value="P-loop containing nucleotide triphosphate hydrolases"/>
    <property type="match status" value="2"/>
</dbReference>
<dbReference type="PANTHER" id="PTHR47962">
    <property type="entry name" value="ATP-DEPENDENT HELICASE LHR-RELATED-RELATED"/>
    <property type="match status" value="1"/>
</dbReference>
<feature type="domain" description="Helicase C-terminal" evidence="11">
    <location>
        <begin position="248"/>
        <end position="407"/>
    </location>
</feature>
<evidence type="ECO:0000256" key="4">
    <source>
        <dbReference type="ARBA" id="ARBA00022806"/>
    </source>
</evidence>
<dbReference type="InterPro" id="IPR045628">
    <property type="entry name" value="Lhr_WH_dom"/>
</dbReference>
<dbReference type="RefSeq" id="WP_124737410.1">
    <property type="nucleotide sequence ID" value="NZ_CP034086.1"/>
</dbReference>
<keyword evidence="8" id="KW-0413">Isomerase</keyword>
<proteinExistence type="inferred from homology"/>
<dbReference type="SUPFAM" id="SSF52540">
    <property type="entry name" value="P-loop containing nucleoside triphosphate hydrolases"/>
    <property type="match status" value="1"/>
</dbReference>
<keyword evidence="2" id="KW-0227">DNA damage</keyword>
<evidence type="ECO:0000259" key="11">
    <source>
        <dbReference type="PROSITE" id="PS51194"/>
    </source>
</evidence>
<dbReference type="InterPro" id="IPR052511">
    <property type="entry name" value="ATP-dep_Helicase"/>
</dbReference>
<dbReference type="CDD" id="cd18796">
    <property type="entry name" value="SF2_C_LHR"/>
    <property type="match status" value="1"/>
</dbReference>
<dbReference type="SMART" id="SM00487">
    <property type="entry name" value="DEXDc"/>
    <property type="match status" value="1"/>
</dbReference>
<dbReference type="PROSITE" id="PS51194">
    <property type="entry name" value="HELICASE_CTER"/>
    <property type="match status" value="1"/>
</dbReference>
<name>A0A3G8M0P9_9HYPH</name>
<dbReference type="InterPro" id="IPR001650">
    <property type="entry name" value="Helicase_C-like"/>
</dbReference>
<dbReference type="InterPro" id="IPR011545">
    <property type="entry name" value="DEAD/DEAH_box_helicase_dom"/>
</dbReference>
<evidence type="ECO:0000259" key="10">
    <source>
        <dbReference type="PROSITE" id="PS51192"/>
    </source>
</evidence>
<keyword evidence="5" id="KW-0067">ATP-binding</keyword>
<dbReference type="Pfam" id="PF19306">
    <property type="entry name" value="WHD_Lhr"/>
    <property type="match status" value="1"/>
</dbReference>
<dbReference type="InterPro" id="IPR027417">
    <property type="entry name" value="P-loop_NTPase"/>
</dbReference>
<dbReference type="AlphaFoldDB" id="A0A3G8M0P9"/>
<dbReference type="Pfam" id="PF00271">
    <property type="entry name" value="Helicase_C"/>
    <property type="match status" value="1"/>
</dbReference>
<keyword evidence="6" id="KW-0238">DNA-binding</keyword>
<sequence>MSGRRGKQSAVKTVFAERRWKPFRFQRDVWREMAEGRSGLLHATTGAGKTLAVALGAWKALADDAEAPPGLCVLWITPMRALAADTAKALNEAFDGLSAHGQRWTVGVRSGDTASAERARQARRPPSVLITTPESLSLMLSRADARDYLGAIRCVVVDEWHELLGNKRGVQTQLALARLKRWRQDLLIWGMSATLGDLEEAKRVLLGPTDAPCGAIVAGGLRKDIVIDTLLPKDSARFPWAGHLGTRMAPQVVAEIEQSATSLVFTNTRSQAEIWYHNLLRARPDWAGLIAVHHGSLARESRDWVEDGLKAGKLKAVVCTSSLDLGVDFLPVERILQVGSPKGVARLLQRAGRSGHAPGRTSRITLVPSHALELVESSAVQQAVREGRIESRRTPNAPLDVLVQHLVTIGLGGGFRPDELLEEIRSTAAYEHLSEENWRWCLDFVSGGGPSLSAYPEYRRCGPGADGVWRVASKQIALRHRLNIGTITADASVLVQYGPAPPGQKLGVVEESFIARLKPGDSFWFSGRLLEFVRLRDLVAYVRPAKARSGAVPRWDGGRMPLSTTLADAMVEQLQRAAEGRYDTPELRAAEKMLRLQARWSHLPTPTTLLAETLKSRDGWHLFLYPFAGRNAHIGMASLIAWRAAQKSASTFSIAVNDYGFELLSADERDWAVTLPELIAPRAIHDLTHETLASLNAAELARRRFRDIAQIAGLVVTTYPGQHKSMRQLQASSSLFYEVFRKFDPENGLLRQAEREVLEDALDIARLADSFERLQNREIVHVALQRCSPLAFPLMVERMRERLSNETLAARIERMISQLERAADKC</sequence>
<evidence type="ECO:0000256" key="7">
    <source>
        <dbReference type="ARBA" id="ARBA00023204"/>
    </source>
</evidence>
<evidence type="ECO:0000313" key="13">
    <source>
        <dbReference type="Proteomes" id="UP000273982"/>
    </source>
</evidence>
<dbReference type="KEGG" id="mros:EHO51_01540"/>
<organism evidence="12 13">
    <name type="scientific">Methylocystis rosea</name>
    <dbReference type="NCBI Taxonomy" id="173366"/>
    <lineage>
        <taxon>Bacteria</taxon>
        <taxon>Pseudomonadati</taxon>
        <taxon>Pseudomonadota</taxon>
        <taxon>Alphaproteobacteria</taxon>
        <taxon>Hyphomicrobiales</taxon>
        <taxon>Methylocystaceae</taxon>
        <taxon>Methylocystis</taxon>
    </lineage>
</organism>
<dbReference type="InterPro" id="IPR014001">
    <property type="entry name" value="Helicase_ATP-bd"/>
</dbReference>